<keyword evidence="6" id="KW-1185">Reference proteome</keyword>
<protein>
    <submittedName>
        <fullName evidence="5">Uncharacterized protein</fullName>
    </submittedName>
</protein>
<dbReference type="Pfam" id="PF00201">
    <property type="entry name" value="UDPGT"/>
    <property type="match status" value="1"/>
</dbReference>
<accession>A0A8J2JZZ1</accession>
<evidence type="ECO:0000256" key="1">
    <source>
        <dbReference type="ARBA" id="ARBA00009995"/>
    </source>
</evidence>
<comment type="caution">
    <text evidence="5">The sequence shown here is derived from an EMBL/GenBank/DDBJ whole genome shotgun (WGS) entry which is preliminary data.</text>
</comment>
<keyword evidence="4" id="KW-0732">Signal</keyword>
<dbReference type="InterPro" id="IPR050271">
    <property type="entry name" value="UDP-glycosyltransferase"/>
</dbReference>
<dbReference type="AlphaFoldDB" id="A0A8J2JZZ1"/>
<evidence type="ECO:0000256" key="3">
    <source>
        <dbReference type="ARBA" id="ARBA00022679"/>
    </source>
</evidence>
<dbReference type="InterPro" id="IPR002213">
    <property type="entry name" value="UDP_glucos_trans"/>
</dbReference>
<evidence type="ECO:0000256" key="2">
    <source>
        <dbReference type="ARBA" id="ARBA00022676"/>
    </source>
</evidence>
<organism evidence="5 6">
    <name type="scientific">Allacma fusca</name>
    <dbReference type="NCBI Taxonomy" id="39272"/>
    <lineage>
        <taxon>Eukaryota</taxon>
        <taxon>Metazoa</taxon>
        <taxon>Ecdysozoa</taxon>
        <taxon>Arthropoda</taxon>
        <taxon>Hexapoda</taxon>
        <taxon>Collembola</taxon>
        <taxon>Symphypleona</taxon>
        <taxon>Sminthuridae</taxon>
        <taxon>Allacma</taxon>
    </lineage>
</organism>
<dbReference type="PANTHER" id="PTHR48043">
    <property type="entry name" value="EG:EG0003.4 PROTEIN-RELATED"/>
    <property type="match status" value="1"/>
</dbReference>
<reference evidence="5" key="1">
    <citation type="submission" date="2021-06" db="EMBL/GenBank/DDBJ databases">
        <authorList>
            <person name="Hodson N. C."/>
            <person name="Mongue J. A."/>
            <person name="Jaron S. K."/>
        </authorList>
    </citation>
    <scope>NUCLEOTIDE SEQUENCE</scope>
</reference>
<keyword evidence="3" id="KW-0808">Transferase</keyword>
<dbReference type="GO" id="GO:0008194">
    <property type="term" value="F:UDP-glycosyltransferase activity"/>
    <property type="evidence" value="ECO:0007669"/>
    <property type="project" value="InterPro"/>
</dbReference>
<gene>
    <name evidence="5" type="ORF">AFUS01_LOCUS17248</name>
</gene>
<evidence type="ECO:0000313" key="6">
    <source>
        <dbReference type="Proteomes" id="UP000708208"/>
    </source>
</evidence>
<proteinExistence type="inferred from homology"/>
<dbReference type="EMBL" id="CAJVCH010164093">
    <property type="protein sequence ID" value="CAG7728474.1"/>
    <property type="molecule type" value="Genomic_DNA"/>
</dbReference>
<feature type="signal peptide" evidence="4">
    <location>
        <begin position="1"/>
        <end position="18"/>
    </location>
</feature>
<comment type="similarity">
    <text evidence="1">Belongs to the UDP-glycosyltransferase family.</text>
</comment>
<evidence type="ECO:0000256" key="4">
    <source>
        <dbReference type="SAM" id="SignalP"/>
    </source>
</evidence>
<keyword evidence="2" id="KW-0328">Glycosyltransferase</keyword>
<evidence type="ECO:0000313" key="5">
    <source>
        <dbReference type="EMBL" id="CAG7728474.1"/>
    </source>
</evidence>
<dbReference type="PANTHER" id="PTHR48043:SF159">
    <property type="entry name" value="EG:EG0003.4 PROTEIN-RELATED"/>
    <property type="match status" value="1"/>
</dbReference>
<feature type="chain" id="PRO_5035244848" evidence="4">
    <location>
        <begin position="19"/>
        <end position="251"/>
    </location>
</feature>
<sequence>MRWSFLWIFLAISPLIGAEKILVISIMNSKSVKNFYSPLYIELAQRGHDLTIISPFKTSDHPKIRDIVGRDLLTGNKDSGDTSNKNYLDDKNVFTQRKEGKSTLPISMTNFLVDLCREYYSMPEIQDLMAHEKFDIILAFYTFNECGFGMVHHFQTPFILLHSNVIIPWNNPTGLPLPYSHVPLPYFPTSDKMSFYERVRNLVVGNVYGLVDNWYRIPKMEAVYREFLPDAPSSDEIARNQNLCQRKFKNL</sequence>
<dbReference type="OrthoDB" id="5835829at2759"/>
<dbReference type="Proteomes" id="UP000708208">
    <property type="component" value="Unassembled WGS sequence"/>
</dbReference>
<name>A0A8J2JZZ1_9HEXA</name>